<dbReference type="GO" id="GO:0008757">
    <property type="term" value="F:S-adenosylmethionine-dependent methyltransferase activity"/>
    <property type="evidence" value="ECO:0007669"/>
    <property type="project" value="UniProtKB-ARBA"/>
</dbReference>
<dbReference type="PANTHER" id="PTHR14614">
    <property type="entry name" value="HEPATOCELLULAR CARCINOMA-ASSOCIATED ANTIGEN"/>
    <property type="match status" value="1"/>
</dbReference>
<comment type="caution">
    <text evidence="1">The sequence shown here is derived from an EMBL/GenBank/DDBJ whole genome shotgun (WGS) entry which is preliminary data.</text>
</comment>
<sequence length="354" mass="39451">MSDQILHVLDLPQLYTRPSEQELLHALDLLSIRPRDFATRNDADGAGPPQVNPAGVSQYLTSIISSPLAWLPSDEAREAVWDAASARLCERSGRTGMVDMVRKFKVPVLDSCDEGDWEDEEMTVELALREPTLTADNLGNKTWVSSFLLARRLKSLLTPPPLSSADSAEPRLRALELGAGTGLVGLSFASLFHSTATTHLTDLPAIVPNIAHNITLNSSLLTSLHADVTSGVLDWSITSPDPIAEEEKYDIILAADPLYSPDHPRWLVQTIERWLRRRRGARVVAEMPLRTPYLPQIREFKTRMGGVGLEIKAEGEEVGYDDWEGMDGRPLEVRCWWSVWWWREGGEKEEAAVP</sequence>
<dbReference type="Gene3D" id="3.40.50.150">
    <property type="entry name" value="Vaccinia Virus protein VP39"/>
    <property type="match status" value="1"/>
</dbReference>
<organism evidence="1 2">
    <name type="scientific">Ascosphaera apis ARSEF 7405</name>
    <dbReference type="NCBI Taxonomy" id="392613"/>
    <lineage>
        <taxon>Eukaryota</taxon>
        <taxon>Fungi</taxon>
        <taxon>Dikarya</taxon>
        <taxon>Ascomycota</taxon>
        <taxon>Pezizomycotina</taxon>
        <taxon>Eurotiomycetes</taxon>
        <taxon>Eurotiomycetidae</taxon>
        <taxon>Onygenales</taxon>
        <taxon>Ascosphaeraceae</taxon>
        <taxon>Ascosphaera</taxon>
    </lineage>
</organism>
<keyword evidence="2" id="KW-1185">Reference proteome</keyword>
<dbReference type="EMBL" id="AZGZ01000007">
    <property type="protein sequence ID" value="KZZ94036.1"/>
    <property type="molecule type" value="Genomic_DNA"/>
</dbReference>
<accession>A0A168AKE0</accession>
<dbReference type="AlphaFoldDB" id="A0A168AKE0"/>
<dbReference type="InterPro" id="IPR019410">
    <property type="entry name" value="Methyltransf_16"/>
</dbReference>
<reference evidence="1 2" key="1">
    <citation type="journal article" date="2016" name="Genome Biol. Evol.">
        <title>Divergent and convergent evolution of fungal pathogenicity.</title>
        <authorList>
            <person name="Shang Y."/>
            <person name="Xiao G."/>
            <person name="Zheng P."/>
            <person name="Cen K."/>
            <person name="Zhan S."/>
            <person name="Wang C."/>
        </authorList>
    </citation>
    <scope>NUCLEOTIDE SEQUENCE [LARGE SCALE GENOMIC DNA]</scope>
    <source>
        <strain evidence="1 2">ARSEF 7405</strain>
    </source>
</reference>
<dbReference type="SUPFAM" id="SSF53335">
    <property type="entry name" value="S-adenosyl-L-methionine-dependent methyltransferases"/>
    <property type="match status" value="1"/>
</dbReference>
<evidence type="ECO:0000313" key="1">
    <source>
        <dbReference type="EMBL" id="KZZ94036.1"/>
    </source>
</evidence>
<dbReference type="Proteomes" id="UP000242877">
    <property type="component" value="Unassembled WGS sequence"/>
</dbReference>
<name>A0A168AKE0_9EURO</name>
<proteinExistence type="predicted"/>
<dbReference type="Pfam" id="PF10294">
    <property type="entry name" value="Methyltransf_16"/>
    <property type="match status" value="1"/>
</dbReference>
<evidence type="ECO:0000313" key="2">
    <source>
        <dbReference type="Proteomes" id="UP000242877"/>
    </source>
</evidence>
<dbReference type="InterPro" id="IPR029063">
    <property type="entry name" value="SAM-dependent_MTases_sf"/>
</dbReference>
<dbReference type="VEuPathDB" id="FungiDB:AAP_02129"/>
<protein>
    <submittedName>
        <fullName evidence="1">Vacuolar protein sorting-associated, VPS28</fullName>
    </submittedName>
</protein>
<gene>
    <name evidence="1" type="ORF">AAP_02129</name>
</gene>
<dbReference type="PANTHER" id="PTHR14614:SF156">
    <property type="entry name" value="PROTEIN-LYSINE N-METHYLTRANSFERASE EFM2"/>
    <property type="match status" value="1"/>
</dbReference>
<dbReference type="GO" id="GO:0005829">
    <property type="term" value="C:cytosol"/>
    <property type="evidence" value="ECO:0007669"/>
    <property type="project" value="TreeGrafter"/>
</dbReference>
<dbReference type="OrthoDB" id="433955at2759"/>